<keyword evidence="6 8" id="KW-0408">Iron</keyword>
<evidence type="ECO:0000256" key="5">
    <source>
        <dbReference type="ARBA" id="ARBA00023002"/>
    </source>
</evidence>
<dbReference type="PROSITE" id="PS00086">
    <property type="entry name" value="CYTOCHROME_P450"/>
    <property type="match status" value="1"/>
</dbReference>
<dbReference type="InterPro" id="IPR001128">
    <property type="entry name" value="Cyt_P450"/>
</dbReference>
<keyword evidence="7 9" id="KW-0503">Monooxygenase</keyword>
<feature type="binding site" description="axial binding residue" evidence="8">
    <location>
        <position position="375"/>
    </location>
    <ligand>
        <name>heme</name>
        <dbReference type="ChEBI" id="CHEBI:30413"/>
    </ligand>
    <ligandPart>
        <name>Fe</name>
        <dbReference type="ChEBI" id="CHEBI:18248"/>
    </ligandPart>
</feature>
<keyword evidence="5 9" id="KW-0560">Oxidoreductase</keyword>
<comment type="cofactor">
    <cofactor evidence="1 8">
        <name>heme</name>
        <dbReference type="ChEBI" id="CHEBI:30413"/>
    </cofactor>
</comment>
<dbReference type="CDD" id="cd11061">
    <property type="entry name" value="CYP67-like"/>
    <property type="match status" value="1"/>
</dbReference>
<dbReference type="AlphaFoldDB" id="A0A6A6XZ35"/>
<evidence type="ECO:0000256" key="2">
    <source>
        <dbReference type="ARBA" id="ARBA00010617"/>
    </source>
</evidence>
<dbReference type="GO" id="GO:0005506">
    <property type="term" value="F:iron ion binding"/>
    <property type="evidence" value="ECO:0007669"/>
    <property type="project" value="InterPro"/>
</dbReference>
<protein>
    <submittedName>
        <fullName evidence="10 12">Cytochrome P450</fullName>
    </submittedName>
</protein>
<reference evidence="12" key="2">
    <citation type="submission" date="2020-04" db="EMBL/GenBank/DDBJ databases">
        <authorList>
            <consortium name="NCBI Genome Project"/>
        </authorList>
    </citation>
    <scope>NUCLEOTIDE SEQUENCE</scope>
    <source>
        <strain evidence="12">CBS 304.34</strain>
    </source>
</reference>
<reference evidence="12" key="3">
    <citation type="submission" date="2025-04" db="UniProtKB">
        <authorList>
            <consortium name="RefSeq"/>
        </authorList>
    </citation>
    <scope>IDENTIFICATION</scope>
    <source>
        <strain evidence="12">CBS 304.34</strain>
    </source>
</reference>
<dbReference type="EMBL" id="MU003733">
    <property type="protein sequence ID" value="KAF2801275.1"/>
    <property type="molecule type" value="Genomic_DNA"/>
</dbReference>
<dbReference type="InterPro" id="IPR050121">
    <property type="entry name" value="Cytochrome_P450_monoxygenase"/>
</dbReference>
<dbReference type="InterPro" id="IPR002401">
    <property type="entry name" value="Cyt_P450_E_grp-I"/>
</dbReference>
<dbReference type="GO" id="GO:0020037">
    <property type="term" value="F:heme binding"/>
    <property type="evidence" value="ECO:0007669"/>
    <property type="project" value="InterPro"/>
</dbReference>
<dbReference type="InterPro" id="IPR017972">
    <property type="entry name" value="Cyt_P450_CS"/>
</dbReference>
<evidence type="ECO:0000256" key="4">
    <source>
        <dbReference type="ARBA" id="ARBA00022723"/>
    </source>
</evidence>
<sequence length="429" mass="48559">LEQHEKHGAIVRIAPNHVSMTDPEAINQIYGHKTGFLKGPFYEDKPVLFNTRDLSIHQRKRKYVNPAFSARHLQAFEEHMTPSITRLVQFMQACVAEAKSFDFCRWSNFLAFDVIGEYAFGSPFGFLESGRDDYNLIHTVDTRGEVLNTMGHLPRGIRPYMKHFRIDPFFYNGLRATASLEAIGRTAFGKRKADTSTARKDLMSFLLNAKDPDTGGPLPDKEILAEAISFIVGGSDTTSSTMTNFMDFVSRDQKLQAEIFSELLDAFPGPRDPDWVASDEVSGKLRLLNATLKEVMRLRPTSSTGLERVVPEGGREVAGTFIPAGYLVSVPTVAIHHNRQIYRNPERLDPQRWLAEDAHDLTNYFVPFSTGPRACVGRNFAWMEMTKTLATIFRLFRFERTISQPSESREGFFVKIMECNVSVSLRPSE</sequence>
<dbReference type="Pfam" id="PF00067">
    <property type="entry name" value="p450"/>
    <property type="match status" value="1"/>
</dbReference>
<name>A0A6A6XZ35_9PEZI</name>
<evidence type="ECO:0000256" key="7">
    <source>
        <dbReference type="ARBA" id="ARBA00023033"/>
    </source>
</evidence>
<keyword evidence="4 8" id="KW-0479">Metal-binding</keyword>
<evidence type="ECO:0000256" key="8">
    <source>
        <dbReference type="PIRSR" id="PIRSR602401-1"/>
    </source>
</evidence>
<gene>
    <name evidence="10 12" type="ORF">BDZ99DRAFT_403657</name>
</gene>
<dbReference type="Proteomes" id="UP000504636">
    <property type="component" value="Unplaced"/>
</dbReference>
<organism evidence="10">
    <name type="scientific">Mytilinidion resinicola</name>
    <dbReference type="NCBI Taxonomy" id="574789"/>
    <lineage>
        <taxon>Eukaryota</taxon>
        <taxon>Fungi</taxon>
        <taxon>Dikarya</taxon>
        <taxon>Ascomycota</taxon>
        <taxon>Pezizomycotina</taxon>
        <taxon>Dothideomycetes</taxon>
        <taxon>Pleosporomycetidae</taxon>
        <taxon>Mytilinidiales</taxon>
        <taxon>Mytilinidiaceae</taxon>
        <taxon>Mytilinidion</taxon>
    </lineage>
</organism>
<evidence type="ECO:0000256" key="3">
    <source>
        <dbReference type="ARBA" id="ARBA00022617"/>
    </source>
</evidence>
<dbReference type="PANTHER" id="PTHR24305:SF29">
    <property type="entry name" value="BENZOATE-PARA-HYDROXYLASE"/>
    <property type="match status" value="1"/>
</dbReference>
<dbReference type="PRINTS" id="PR00463">
    <property type="entry name" value="EP450I"/>
</dbReference>
<comment type="similarity">
    <text evidence="2 9">Belongs to the cytochrome P450 family.</text>
</comment>
<dbReference type="Gene3D" id="1.10.630.10">
    <property type="entry name" value="Cytochrome P450"/>
    <property type="match status" value="1"/>
</dbReference>
<feature type="non-terminal residue" evidence="10">
    <location>
        <position position="1"/>
    </location>
</feature>
<evidence type="ECO:0000313" key="10">
    <source>
        <dbReference type="EMBL" id="KAF2801275.1"/>
    </source>
</evidence>
<dbReference type="SUPFAM" id="SSF48264">
    <property type="entry name" value="Cytochrome P450"/>
    <property type="match status" value="1"/>
</dbReference>
<dbReference type="InterPro" id="IPR036396">
    <property type="entry name" value="Cyt_P450_sf"/>
</dbReference>
<dbReference type="PANTHER" id="PTHR24305">
    <property type="entry name" value="CYTOCHROME P450"/>
    <property type="match status" value="1"/>
</dbReference>
<evidence type="ECO:0000256" key="1">
    <source>
        <dbReference type="ARBA" id="ARBA00001971"/>
    </source>
</evidence>
<dbReference type="RefSeq" id="XP_033568239.1">
    <property type="nucleotide sequence ID" value="XM_033716353.1"/>
</dbReference>
<accession>A0A6A6XZ35</accession>
<dbReference type="OrthoDB" id="1470350at2759"/>
<evidence type="ECO:0000256" key="9">
    <source>
        <dbReference type="RuleBase" id="RU000461"/>
    </source>
</evidence>
<evidence type="ECO:0000313" key="12">
    <source>
        <dbReference type="RefSeq" id="XP_033568239.1"/>
    </source>
</evidence>
<evidence type="ECO:0000256" key="6">
    <source>
        <dbReference type="ARBA" id="ARBA00023004"/>
    </source>
</evidence>
<dbReference type="PRINTS" id="PR00385">
    <property type="entry name" value="P450"/>
</dbReference>
<evidence type="ECO:0000313" key="11">
    <source>
        <dbReference type="Proteomes" id="UP000504636"/>
    </source>
</evidence>
<proteinExistence type="inferred from homology"/>
<dbReference type="GO" id="GO:0004497">
    <property type="term" value="F:monooxygenase activity"/>
    <property type="evidence" value="ECO:0007669"/>
    <property type="project" value="UniProtKB-KW"/>
</dbReference>
<reference evidence="10 12" key="1">
    <citation type="journal article" date="2020" name="Stud. Mycol.">
        <title>101 Dothideomycetes genomes: a test case for predicting lifestyles and emergence of pathogens.</title>
        <authorList>
            <person name="Haridas S."/>
            <person name="Albert R."/>
            <person name="Binder M."/>
            <person name="Bloem J."/>
            <person name="Labutti K."/>
            <person name="Salamov A."/>
            <person name="Andreopoulos B."/>
            <person name="Baker S."/>
            <person name="Barry K."/>
            <person name="Bills G."/>
            <person name="Bluhm B."/>
            <person name="Cannon C."/>
            <person name="Castanera R."/>
            <person name="Culley D."/>
            <person name="Daum C."/>
            <person name="Ezra D."/>
            <person name="Gonzalez J."/>
            <person name="Henrissat B."/>
            <person name="Kuo A."/>
            <person name="Liang C."/>
            <person name="Lipzen A."/>
            <person name="Lutzoni F."/>
            <person name="Magnuson J."/>
            <person name="Mondo S."/>
            <person name="Nolan M."/>
            <person name="Ohm R."/>
            <person name="Pangilinan J."/>
            <person name="Park H.-J."/>
            <person name="Ramirez L."/>
            <person name="Alfaro M."/>
            <person name="Sun H."/>
            <person name="Tritt A."/>
            <person name="Yoshinaga Y."/>
            <person name="Zwiers L.-H."/>
            <person name="Turgeon B."/>
            <person name="Goodwin S."/>
            <person name="Spatafora J."/>
            <person name="Crous P."/>
            <person name="Grigoriev I."/>
        </authorList>
    </citation>
    <scope>NUCLEOTIDE SEQUENCE</scope>
    <source>
        <strain evidence="10 12">CBS 304.34</strain>
    </source>
</reference>
<dbReference type="GeneID" id="54457246"/>
<dbReference type="GO" id="GO:0016705">
    <property type="term" value="F:oxidoreductase activity, acting on paired donors, with incorporation or reduction of molecular oxygen"/>
    <property type="evidence" value="ECO:0007669"/>
    <property type="project" value="InterPro"/>
</dbReference>
<keyword evidence="3 8" id="KW-0349">Heme</keyword>
<keyword evidence="11" id="KW-1185">Reference proteome</keyword>